<dbReference type="Gene3D" id="1.10.940.10">
    <property type="entry name" value="NusB-like"/>
    <property type="match status" value="1"/>
</dbReference>
<dbReference type="InterPro" id="IPR001678">
    <property type="entry name" value="MeTrfase_RsmB-F_NOP2_dom"/>
</dbReference>
<dbReference type="InterPro" id="IPR054728">
    <property type="entry name" value="RsmB-like_ferredoxin"/>
</dbReference>
<dbReference type="PRINTS" id="PR02008">
    <property type="entry name" value="RCMTFAMILY"/>
</dbReference>
<dbReference type="InterPro" id="IPR023267">
    <property type="entry name" value="RCMT"/>
</dbReference>
<evidence type="ECO:0000256" key="2">
    <source>
        <dbReference type="ARBA" id="ARBA00004496"/>
    </source>
</evidence>
<feature type="domain" description="SAM-dependent MTase RsmB/NOP-type" evidence="15">
    <location>
        <begin position="169"/>
        <end position="444"/>
    </location>
</feature>
<dbReference type="EC" id="2.1.1.176" evidence="4"/>
<dbReference type="Pfam" id="PF01189">
    <property type="entry name" value="Methyltr_RsmB-F"/>
    <property type="match status" value="1"/>
</dbReference>
<evidence type="ECO:0000313" key="17">
    <source>
        <dbReference type="Proteomes" id="UP000829542"/>
    </source>
</evidence>
<keyword evidence="10 14" id="KW-0694">RNA-binding</keyword>
<dbReference type="SUPFAM" id="SSF48013">
    <property type="entry name" value="NusB-like"/>
    <property type="match status" value="1"/>
</dbReference>
<evidence type="ECO:0000256" key="4">
    <source>
        <dbReference type="ARBA" id="ARBA00012140"/>
    </source>
</evidence>
<gene>
    <name evidence="16" type="primary">rsmB</name>
    <name evidence="16" type="ORF">MMG00_01735</name>
</gene>
<evidence type="ECO:0000256" key="1">
    <source>
        <dbReference type="ARBA" id="ARBA00002724"/>
    </source>
</evidence>
<comment type="function">
    <text evidence="1">Specifically methylates the cytosine at position 967 (m5C967) of 16S rRNA.</text>
</comment>
<feature type="binding site" evidence="14">
    <location>
        <position position="283"/>
    </location>
    <ligand>
        <name>S-adenosyl-L-methionine</name>
        <dbReference type="ChEBI" id="CHEBI:59789"/>
    </ligand>
</feature>
<keyword evidence="9 14" id="KW-0949">S-adenosyl-L-methionine</keyword>
<dbReference type="CDD" id="cd02440">
    <property type="entry name" value="AdoMet_MTases"/>
    <property type="match status" value="1"/>
</dbReference>
<dbReference type="InterPro" id="IPR035926">
    <property type="entry name" value="NusB-like_sf"/>
</dbReference>
<dbReference type="RefSeq" id="WP_242150516.1">
    <property type="nucleotide sequence ID" value="NZ_CP093379.1"/>
</dbReference>
<evidence type="ECO:0000259" key="15">
    <source>
        <dbReference type="PROSITE" id="PS51686"/>
    </source>
</evidence>
<dbReference type="Pfam" id="PF01029">
    <property type="entry name" value="NusB"/>
    <property type="match status" value="1"/>
</dbReference>
<dbReference type="Pfam" id="PF22458">
    <property type="entry name" value="RsmF-B_ferredox"/>
    <property type="match status" value="1"/>
</dbReference>
<reference evidence="16 17" key="1">
    <citation type="submission" date="2022-03" db="EMBL/GenBank/DDBJ databases">
        <title>Ignatzschineria rhizosphaerae HR5S32.</title>
        <authorList>
            <person name="Sun J.Q."/>
            <person name="Feng J.Y."/>
        </authorList>
    </citation>
    <scope>NUCLEOTIDE SEQUENCE [LARGE SCALE GENOMIC DNA]</scope>
    <source>
        <strain evidence="16 17">HR5S32</strain>
    </source>
</reference>
<dbReference type="InterPro" id="IPR029063">
    <property type="entry name" value="SAM-dependent_MTases_sf"/>
</dbReference>
<accession>A0ABY3X405</accession>
<evidence type="ECO:0000256" key="11">
    <source>
        <dbReference type="ARBA" id="ARBA00030399"/>
    </source>
</evidence>
<evidence type="ECO:0000256" key="8">
    <source>
        <dbReference type="ARBA" id="ARBA00022679"/>
    </source>
</evidence>
<dbReference type="InterPro" id="IPR006027">
    <property type="entry name" value="NusB_RsmB_TIM44"/>
</dbReference>
<evidence type="ECO:0000256" key="12">
    <source>
        <dbReference type="ARBA" id="ARBA00031088"/>
    </source>
</evidence>
<dbReference type="InterPro" id="IPR049560">
    <property type="entry name" value="MeTrfase_RsmB-F_NOP2_cat"/>
</dbReference>
<comment type="similarity">
    <text evidence="3 14">Belongs to the class I-like SAM-binding methyltransferase superfamily. RsmB/NOP family.</text>
</comment>
<keyword evidence="5" id="KW-0963">Cytoplasm</keyword>
<protein>
    <recommendedName>
        <fullName evidence="4">16S rRNA (cytosine(967)-C(5))-methyltransferase</fullName>
        <ecNumber evidence="4">2.1.1.176</ecNumber>
    </recommendedName>
    <alternativeName>
        <fullName evidence="11">16S rRNA m5C967 methyltransferase</fullName>
    </alternativeName>
    <alternativeName>
        <fullName evidence="12">rRNA (cytosine-C(5)-)-methyltransferase RsmB</fullName>
    </alternativeName>
</protein>
<keyword evidence="17" id="KW-1185">Reference proteome</keyword>
<evidence type="ECO:0000256" key="3">
    <source>
        <dbReference type="ARBA" id="ARBA00007494"/>
    </source>
</evidence>
<feature type="binding site" evidence="14">
    <location>
        <begin position="259"/>
        <end position="265"/>
    </location>
    <ligand>
        <name>S-adenosyl-L-methionine</name>
        <dbReference type="ChEBI" id="CHEBI:59789"/>
    </ligand>
</feature>
<evidence type="ECO:0000256" key="9">
    <source>
        <dbReference type="ARBA" id="ARBA00022691"/>
    </source>
</evidence>
<dbReference type="GO" id="GO:0032259">
    <property type="term" value="P:methylation"/>
    <property type="evidence" value="ECO:0007669"/>
    <property type="project" value="UniProtKB-KW"/>
</dbReference>
<dbReference type="PANTHER" id="PTHR22807">
    <property type="entry name" value="NOP2 YEAST -RELATED NOL1/NOP2/FMU SUN DOMAIN-CONTAINING"/>
    <property type="match status" value="1"/>
</dbReference>
<evidence type="ECO:0000256" key="14">
    <source>
        <dbReference type="PROSITE-ProRule" id="PRU01023"/>
    </source>
</evidence>
<dbReference type="PANTHER" id="PTHR22807:SF61">
    <property type="entry name" value="NOL1_NOP2_SUN FAMILY PROTEIN _ ANTITERMINATION NUSB DOMAIN-CONTAINING PROTEIN"/>
    <property type="match status" value="1"/>
</dbReference>
<sequence length="448" mass="50058">MAIKEALYPKLMNNLRFVAVEILNAVLHGESLTDALPRLSGNLSDSDKRFVQHLLFGTLRQYDALDDRVSQMLSKPIKAAEIEVKLAQILAAYELTEMATAEYAILNNWVNLIKEMGKLWAAGLTNAILRNIQRGKLPPAKFLAGKSNMPAWFAKRVETQWGEKALEEIGTFYQLHPEMILRVNLQKNSREAYLEKLKAASIPAMAHHFVETAIVLEEPVSVDVLPGFSNGDVSVQDASAQLAAQLLDLQEGMIVLDACSAPGGKTTAILERAPKLQKLVALDSSKERLTRVVENVERVCGQVPDFVSIEAIPCEVYETDQMFDRILLDVPCSATGIMHRHPDIKRLRLASDINNLKGIQAEILAHAWKQLKVGGKLLYATCSILKDENEQQIRHFLKSEKSASEIKFELPFAEARDVGVQILPRYFESEKSVDGFYYALLEKVAFES</sequence>
<name>A0ABY3X405_9GAMM</name>
<comment type="caution">
    <text evidence="14">Lacks conserved residue(s) required for the propagation of feature annotation.</text>
</comment>
<dbReference type="Proteomes" id="UP000829542">
    <property type="component" value="Chromosome"/>
</dbReference>
<keyword evidence="6" id="KW-0698">rRNA processing</keyword>
<dbReference type="InterPro" id="IPR018314">
    <property type="entry name" value="RsmB/NOL1/NOP2-like_CS"/>
</dbReference>
<dbReference type="InterPro" id="IPR004573">
    <property type="entry name" value="rRNA_ssu_MeTfrase_B"/>
</dbReference>
<dbReference type="NCBIfam" id="NF008149">
    <property type="entry name" value="PRK10901.1"/>
    <property type="match status" value="1"/>
</dbReference>
<dbReference type="EMBL" id="CP093379">
    <property type="protein sequence ID" value="UNM96610.1"/>
    <property type="molecule type" value="Genomic_DNA"/>
</dbReference>
<dbReference type="NCBIfam" id="TIGR00563">
    <property type="entry name" value="rsmB"/>
    <property type="match status" value="1"/>
</dbReference>
<dbReference type="GO" id="GO:0008168">
    <property type="term" value="F:methyltransferase activity"/>
    <property type="evidence" value="ECO:0007669"/>
    <property type="project" value="UniProtKB-KW"/>
</dbReference>
<evidence type="ECO:0000256" key="10">
    <source>
        <dbReference type="ARBA" id="ARBA00022884"/>
    </source>
</evidence>
<evidence type="ECO:0000313" key="16">
    <source>
        <dbReference type="EMBL" id="UNM96610.1"/>
    </source>
</evidence>
<keyword evidence="8 14" id="KW-0808">Transferase</keyword>
<dbReference type="Gene3D" id="3.40.50.150">
    <property type="entry name" value="Vaccinia Virus protein VP39"/>
    <property type="match status" value="1"/>
</dbReference>
<comment type="catalytic activity">
    <reaction evidence="13">
        <text>cytidine(967) in 16S rRNA + S-adenosyl-L-methionine = 5-methylcytidine(967) in 16S rRNA + S-adenosyl-L-homocysteine + H(+)</text>
        <dbReference type="Rhea" id="RHEA:42748"/>
        <dbReference type="Rhea" id="RHEA-COMP:10219"/>
        <dbReference type="Rhea" id="RHEA-COMP:10220"/>
        <dbReference type="ChEBI" id="CHEBI:15378"/>
        <dbReference type="ChEBI" id="CHEBI:57856"/>
        <dbReference type="ChEBI" id="CHEBI:59789"/>
        <dbReference type="ChEBI" id="CHEBI:74483"/>
        <dbReference type="ChEBI" id="CHEBI:82748"/>
        <dbReference type="EC" id="2.1.1.176"/>
    </reaction>
</comment>
<evidence type="ECO:0000256" key="6">
    <source>
        <dbReference type="ARBA" id="ARBA00022552"/>
    </source>
</evidence>
<feature type="active site" description="Nucleophile" evidence="14">
    <location>
        <position position="382"/>
    </location>
</feature>
<dbReference type="Gene3D" id="3.30.70.1170">
    <property type="entry name" value="Sun protein, domain 3"/>
    <property type="match status" value="1"/>
</dbReference>
<organism evidence="16 17">
    <name type="scientific">Ignatzschineria rhizosphaerae</name>
    <dbReference type="NCBI Taxonomy" id="2923279"/>
    <lineage>
        <taxon>Bacteria</taxon>
        <taxon>Pseudomonadati</taxon>
        <taxon>Pseudomonadota</taxon>
        <taxon>Gammaproteobacteria</taxon>
        <taxon>Cardiobacteriales</taxon>
        <taxon>Ignatzschineriaceae</taxon>
        <taxon>Ignatzschineria</taxon>
    </lineage>
</organism>
<evidence type="ECO:0000256" key="13">
    <source>
        <dbReference type="ARBA" id="ARBA00047283"/>
    </source>
</evidence>
<dbReference type="PROSITE" id="PS01153">
    <property type="entry name" value="NOL1_NOP2_SUN"/>
    <property type="match status" value="1"/>
</dbReference>
<comment type="subcellular location">
    <subcellularLocation>
        <location evidence="2">Cytoplasm</location>
    </subcellularLocation>
</comment>
<dbReference type="PROSITE" id="PS51686">
    <property type="entry name" value="SAM_MT_RSMB_NOP"/>
    <property type="match status" value="1"/>
</dbReference>
<feature type="binding site" evidence="14">
    <location>
        <position position="329"/>
    </location>
    <ligand>
        <name>S-adenosyl-L-methionine</name>
        <dbReference type="ChEBI" id="CHEBI:59789"/>
    </ligand>
</feature>
<dbReference type="SUPFAM" id="SSF53335">
    <property type="entry name" value="S-adenosyl-L-methionine-dependent methyltransferases"/>
    <property type="match status" value="1"/>
</dbReference>
<proteinExistence type="inferred from homology"/>
<evidence type="ECO:0000256" key="5">
    <source>
        <dbReference type="ARBA" id="ARBA00022490"/>
    </source>
</evidence>
<keyword evidence="7 14" id="KW-0489">Methyltransferase</keyword>
<evidence type="ECO:0000256" key="7">
    <source>
        <dbReference type="ARBA" id="ARBA00022603"/>
    </source>
</evidence>